<evidence type="ECO:0000313" key="12">
    <source>
        <dbReference type="Proteomes" id="UP000317624"/>
    </source>
</evidence>
<dbReference type="GO" id="GO:0020037">
    <property type="term" value="F:heme binding"/>
    <property type="evidence" value="ECO:0007669"/>
    <property type="project" value="InterPro"/>
</dbReference>
<dbReference type="InterPro" id="IPR036909">
    <property type="entry name" value="Cyt_c-like_dom_sf"/>
</dbReference>
<reference evidence="11 12" key="1">
    <citation type="submission" date="2019-07" db="EMBL/GenBank/DDBJ databases">
        <title>Hymenobacter sp. straun FUR1 Genome sequencing and assembly.</title>
        <authorList>
            <person name="Chhetri G."/>
        </authorList>
    </citation>
    <scope>NUCLEOTIDE SEQUENCE [LARGE SCALE GENOMIC DNA]</scope>
    <source>
        <strain evidence="11 12">Fur1</strain>
    </source>
</reference>
<accession>A0A558BLF4</accession>
<dbReference type="GO" id="GO:0004130">
    <property type="term" value="F:cytochrome-c peroxidase activity"/>
    <property type="evidence" value="ECO:0007669"/>
    <property type="project" value="TreeGrafter"/>
</dbReference>
<proteinExistence type="predicted"/>
<evidence type="ECO:0000256" key="7">
    <source>
        <dbReference type="ARBA" id="ARBA00023004"/>
    </source>
</evidence>
<keyword evidence="5" id="KW-0574">Periplasm</keyword>
<comment type="PTM">
    <text evidence="8">Binds 2 heme groups per subunit.</text>
</comment>
<protein>
    <submittedName>
        <fullName evidence="11">Cytochrome-c peroxidase</fullName>
    </submittedName>
</protein>
<dbReference type="InterPro" id="IPR004852">
    <property type="entry name" value="Di-haem_cyt_c_peroxidsae"/>
</dbReference>
<dbReference type="InterPro" id="IPR009056">
    <property type="entry name" value="Cyt_c-like_dom"/>
</dbReference>
<gene>
    <name evidence="11" type="ORF">FNT36_23340</name>
</gene>
<keyword evidence="6" id="KW-0560">Oxidoreductase</keyword>
<feature type="binding site" description="covalent" evidence="8">
    <location>
        <position position="237"/>
    </location>
    <ligand>
        <name>heme c</name>
        <dbReference type="ChEBI" id="CHEBI:61717"/>
        <label>2</label>
    </ligand>
</feature>
<dbReference type="OrthoDB" id="3729649at2"/>
<comment type="subcellular location">
    <subcellularLocation>
        <location evidence="1">Periplasm</location>
    </subcellularLocation>
</comment>
<evidence type="ECO:0000256" key="1">
    <source>
        <dbReference type="ARBA" id="ARBA00004418"/>
    </source>
</evidence>
<keyword evidence="11" id="KW-0575">Peroxidase</keyword>
<evidence type="ECO:0000256" key="9">
    <source>
        <dbReference type="PIRSR" id="PIRSR000294-2"/>
    </source>
</evidence>
<evidence type="ECO:0000259" key="10">
    <source>
        <dbReference type="PROSITE" id="PS51007"/>
    </source>
</evidence>
<dbReference type="Proteomes" id="UP000317624">
    <property type="component" value="Unassembled WGS sequence"/>
</dbReference>
<evidence type="ECO:0000256" key="5">
    <source>
        <dbReference type="ARBA" id="ARBA00022764"/>
    </source>
</evidence>
<dbReference type="RefSeq" id="WP_144852816.1">
    <property type="nucleotide sequence ID" value="NZ_VMRJ01000007.1"/>
</dbReference>
<feature type="binding site" description="axial binding residue" evidence="9">
    <location>
        <position position="88"/>
    </location>
    <ligand>
        <name>heme c</name>
        <dbReference type="ChEBI" id="CHEBI:61717"/>
        <label>1</label>
    </ligand>
    <ligandPart>
        <name>Fe</name>
        <dbReference type="ChEBI" id="CHEBI:18248"/>
    </ligandPart>
</feature>
<organism evidence="11 12">
    <name type="scientific">Hymenobacter setariae</name>
    <dbReference type="NCBI Taxonomy" id="2594794"/>
    <lineage>
        <taxon>Bacteria</taxon>
        <taxon>Pseudomonadati</taxon>
        <taxon>Bacteroidota</taxon>
        <taxon>Cytophagia</taxon>
        <taxon>Cytophagales</taxon>
        <taxon>Hymenobacteraceae</taxon>
        <taxon>Hymenobacter</taxon>
    </lineage>
</organism>
<dbReference type="EMBL" id="VMRJ01000007">
    <property type="protein sequence ID" value="TVT37345.1"/>
    <property type="molecule type" value="Genomic_DNA"/>
</dbReference>
<keyword evidence="2 8" id="KW-0349">Heme</keyword>
<evidence type="ECO:0000256" key="8">
    <source>
        <dbReference type="PIRSR" id="PIRSR000294-1"/>
    </source>
</evidence>
<keyword evidence="7 9" id="KW-0408">Iron</keyword>
<feature type="domain" description="Cytochrome c" evidence="10">
    <location>
        <begin position="62"/>
        <end position="228"/>
    </location>
</feature>
<dbReference type="PANTHER" id="PTHR30600">
    <property type="entry name" value="CYTOCHROME C PEROXIDASE-RELATED"/>
    <property type="match status" value="1"/>
</dbReference>
<comment type="cofactor">
    <cofactor evidence="8">
        <name>heme</name>
        <dbReference type="ChEBI" id="CHEBI:30413"/>
    </cofactor>
    <text evidence="8">Binds 2 heme groups.</text>
</comment>
<sequence length="371" mass="40353">MPLHLTRFLTGFSLLLGALSLSSCRDSGGIDPEPTGPTPYTLTVPAGFPTPVIPADNPLTNEGVALGRMLFYEKQLSSTGTMSCGSCHQQDKAFTDGLAKAVGVDGVANPRGTMSLANVLWSSTLTWDGAFSTLETQALKPLENPIELHQPLTVSVSKLQNTTTYPPLFLAAFGTRTITNDLVLKALTQFERTMISGNSRFDKYLANNRQGFTADERAGLVLYTTHISPGSVRGAECFHCHTQPLMSSNYEGKFFNNGLDLTFSDPGRGGITKLAVDNGKFIAPTLRNITLTAPYMHDGRFKTLEEVLDHYSDHVQMASPGLDNMLLTGINSLPFGTHMDLTATEKRQVIAFLKTLTDSTFVTDKRFSNPF</sequence>
<dbReference type="GO" id="GO:0009055">
    <property type="term" value="F:electron transfer activity"/>
    <property type="evidence" value="ECO:0007669"/>
    <property type="project" value="InterPro"/>
</dbReference>
<feature type="binding site" description="covalent" evidence="8">
    <location>
        <position position="240"/>
    </location>
    <ligand>
        <name>heme c</name>
        <dbReference type="ChEBI" id="CHEBI:61717"/>
        <label>2</label>
    </ligand>
</feature>
<feature type="binding site" description="covalent" evidence="8">
    <location>
        <position position="84"/>
    </location>
    <ligand>
        <name>heme c</name>
        <dbReference type="ChEBI" id="CHEBI:61717"/>
        <label>1</label>
    </ligand>
</feature>
<dbReference type="InterPro" id="IPR026259">
    <property type="entry name" value="MauG/Cytc_peroxidase"/>
</dbReference>
<dbReference type="AlphaFoldDB" id="A0A558BLF4"/>
<evidence type="ECO:0000313" key="11">
    <source>
        <dbReference type="EMBL" id="TVT37345.1"/>
    </source>
</evidence>
<feature type="binding site" description="axial binding residue" evidence="9">
    <location>
        <position position="241"/>
    </location>
    <ligand>
        <name>heme c</name>
        <dbReference type="ChEBI" id="CHEBI:61717"/>
        <label>2</label>
    </ligand>
    <ligandPart>
        <name>Fe</name>
        <dbReference type="ChEBI" id="CHEBI:18248"/>
    </ligandPart>
</feature>
<evidence type="ECO:0000256" key="2">
    <source>
        <dbReference type="ARBA" id="ARBA00022617"/>
    </source>
</evidence>
<keyword evidence="12" id="KW-1185">Reference proteome</keyword>
<evidence type="ECO:0000256" key="3">
    <source>
        <dbReference type="ARBA" id="ARBA00022723"/>
    </source>
</evidence>
<dbReference type="SUPFAM" id="SSF46626">
    <property type="entry name" value="Cytochrome c"/>
    <property type="match status" value="2"/>
</dbReference>
<dbReference type="PIRSF" id="PIRSF000294">
    <property type="entry name" value="Cytochrome-c_peroxidase"/>
    <property type="match status" value="1"/>
</dbReference>
<dbReference type="PROSITE" id="PS51007">
    <property type="entry name" value="CYTC"/>
    <property type="match status" value="1"/>
</dbReference>
<dbReference type="PROSITE" id="PS51257">
    <property type="entry name" value="PROKAR_LIPOPROTEIN"/>
    <property type="match status" value="1"/>
</dbReference>
<keyword evidence="3 9" id="KW-0479">Metal-binding</keyword>
<dbReference type="Gene3D" id="1.10.760.10">
    <property type="entry name" value="Cytochrome c-like domain"/>
    <property type="match status" value="2"/>
</dbReference>
<comment type="caution">
    <text evidence="11">The sequence shown here is derived from an EMBL/GenBank/DDBJ whole genome shotgun (WGS) entry which is preliminary data.</text>
</comment>
<name>A0A558BLF4_9BACT</name>
<dbReference type="PANTHER" id="PTHR30600:SF10">
    <property type="entry name" value="BLL6722 PROTEIN"/>
    <property type="match status" value="1"/>
</dbReference>
<evidence type="ECO:0000256" key="6">
    <source>
        <dbReference type="ARBA" id="ARBA00023002"/>
    </source>
</evidence>
<feature type="binding site" description="covalent" evidence="8">
    <location>
        <position position="87"/>
    </location>
    <ligand>
        <name>heme c</name>
        <dbReference type="ChEBI" id="CHEBI:61717"/>
        <label>1</label>
    </ligand>
</feature>
<dbReference type="GO" id="GO:0042597">
    <property type="term" value="C:periplasmic space"/>
    <property type="evidence" value="ECO:0007669"/>
    <property type="project" value="UniProtKB-SubCell"/>
</dbReference>
<dbReference type="GO" id="GO:0046872">
    <property type="term" value="F:metal ion binding"/>
    <property type="evidence" value="ECO:0007669"/>
    <property type="project" value="UniProtKB-KW"/>
</dbReference>
<evidence type="ECO:0000256" key="4">
    <source>
        <dbReference type="ARBA" id="ARBA00022729"/>
    </source>
</evidence>
<dbReference type="InterPro" id="IPR051395">
    <property type="entry name" value="Cytochrome_c_Peroxidase/MauG"/>
</dbReference>
<dbReference type="Pfam" id="PF03150">
    <property type="entry name" value="CCP_MauG"/>
    <property type="match status" value="1"/>
</dbReference>
<keyword evidence="4" id="KW-0732">Signal</keyword>